<protein>
    <submittedName>
        <fullName evidence="3">CRTAC1 family protein</fullName>
    </submittedName>
</protein>
<dbReference type="PANTHER" id="PTHR16026">
    <property type="entry name" value="CARTILAGE ACIDIC PROTEIN 1"/>
    <property type="match status" value="1"/>
</dbReference>
<dbReference type="InterPro" id="IPR027039">
    <property type="entry name" value="Crtac1"/>
</dbReference>
<sequence>MDNDRIGITFENKVVNREDFNIFNYRNFYNGGGVAVGDLTNDGLPDVYFTANMGANKLYLNQTKPGTGNWQFTDITDQAGVGGTGKWGTGVVMVDINSDGWLDIYVCYAGYQKGIGQHNELYINNGLKNGVPTFTESARQYGLDDNGYTTHAAFFDYDRDGDLDCYILNNSFIPVNTLDFANNRTLRAKDWPVKDFLKGGGDRLMRNMTVERGAETKPVRTPVFVDVSEQAGIYSSLIGFGLGVTIGDVNNDSWPDVYVSNDFFEKDYLYINNQDGTFREDIERRMNHLSIASMGADLGDINNDGYPELFTTEMLPRDEFRKKTTSSFENHYLFNLKKERGFYNQYQQNCLQLNNQDGTFSEIAYYADVAASDWSWGALLFDADNDGYNDIYVCNGIYHDVIDQDFIDFFANDLAQTKAMSGKKKEFDEVVRNMPSTPIPNTFFHNNRNLTFTENARQMGLGDPSFSNGAAYADLDNDGDLDLVVNTVNQPCLIYQNHAGQKAPDHHYLKVKLVGEGLNTFAIGSTIELIHRGQVISRYLAPSRGFQSSTEYVQTLGLGAIGQPDSLRIRWYDGRVSLINAPKTDRLLTLSIRDARPPAPVRPQRTGPTLLERIQSPFVAHREDPYDDFYNERNIPARLSTEGPKAAIGDVDGDGRDDLYIGGAKGQPGQLYRQTATGFQPSAQTIFTRLASFEDTAAQLFDADNDGDLDLVIGSGGNQVAAGSPELMNRLYLNDGHGQFTLNGRALPPTGMNTGVIVPMDYDGDGDLDLFVGSRSYPQEYGLTPPSYLLQNDGGGYFQDVSARFAPEFAALGMVRDAAWTDVTGDKRPDLVVAGDWMAPQVFSVQGGMFRKVDTGLDAFTGFWGSLKAADVDNDGDTDLVLGNLGLNSALRGTPDQPLTLFVNDFDKNDRLDKIMTRTSADHRLMPVFLKREMTDQFPFLKRQSLKHADYARKSIQDLFQDEILATSQTRTVSYCQSAIALNNGAGRFTLQALPAPVQLSCVNAIAWQDVNADGLNDLILGGNFTQFIPQFGRLDACRGLVLLNQRRGQFSVVPTRQSGYLETGEVKQISPLRIGQQIHLLTLANQSKPSLYHISH</sequence>
<dbReference type="Proteomes" id="UP000290407">
    <property type="component" value="Unassembled WGS sequence"/>
</dbReference>
<proteinExistence type="predicted"/>
<feature type="domain" description="ASPIC/UnbV" evidence="2">
    <location>
        <begin position="522"/>
        <end position="589"/>
    </location>
</feature>
<dbReference type="Gene3D" id="2.130.10.130">
    <property type="entry name" value="Integrin alpha, N-terminal"/>
    <property type="match status" value="4"/>
</dbReference>
<dbReference type="SUPFAM" id="SSF69318">
    <property type="entry name" value="Integrin alpha N-terminal domain"/>
    <property type="match status" value="3"/>
</dbReference>
<evidence type="ECO:0000313" key="4">
    <source>
        <dbReference type="Proteomes" id="UP000290407"/>
    </source>
</evidence>
<dbReference type="InterPro" id="IPR013517">
    <property type="entry name" value="FG-GAP"/>
</dbReference>
<evidence type="ECO:0000313" key="3">
    <source>
        <dbReference type="EMBL" id="RYC68709.1"/>
    </source>
</evidence>
<name>A0A4Q2UPG4_9BACT</name>
<dbReference type="EMBL" id="SBLB01000005">
    <property type="protein sequence ID" value="RYC68709.1"/>
    <property type="molecule type" value="Genomic_DNA"/>
</dbReference>
<accession>A0A4Q2UPG4</accession>
<evidence type="ECO:0000259" key="2">
    <source>
        <dbReference type="Pfam" id="PF07593"/>
    </source>
</evidence>
<dbReference type="InterPro" id="IPR011519">
    <property type="entry name" value="UnbV_ASPIC"/>
</dbReference>
<evidence type="ECO:0000256" key="1">
    <source>
        <dbReference type="ARBA" id="ARBA00022729"/>
    </source>
</evidence>
<gene>
    <name evidence="3" type="ORF">EQG79_19115</name>
</gene>
<dbReference type="AlphaFoldDB" id="A0A4Q2UPG4"/>
<dbReference type="Pfam" id="PF07593">
    <property type="entry name" value="UnbV_ASPIC"/>
    <property type="match status" value="1"/>
</dbReference>
<organism evidence="3 4">
    <name type="scientific">Spirosoma sordidisoli</name>
    <dbReference type="NCBI Taxonomy" id="2502893"/>
    <lineage>
        <taxon>Bacteria</taxon>
        <taxon>Pseudomonadati</taxon>
        <taxon>Bacteroidota</taxon>
        <taxon>Cytophagia</taxon>
        <taxon>Cytophagales</taxon>
        <taxon>Cytophagaceae</taxon>
        <taxon>Spirosoma</taxon>
    </lineage>
</organism>
<dbReference type="Pfam" id="PF13517">
    <property type="entry name" value="FG-GAP_3"/>
    <property type="match status" value="4"/>
</dbReference>
<keyword evidence="4" id="KW-1185">Reference proteome</keyword>
<dbReference type="InterPro" id="IPR028994">
    <property type="entry name" value="Integrin_alpha_N"/>
</dbReference>
<keyword evidence="1" id="KW-0732">Signal</keyword>
<reference evidence="3 4" key="1">
    <citation type="submission" date="2019-01" db="EMBL/GenBank/DDBJ databases">
        <title>Spirosoma flava sp. nov., a propanil-degrading bacterium isolated from herbicide-contaminated soil.</title>
        <authorList>
            <person name="Zhang L."/>
            <person name="Jiang J.-D."/>
        </authorList>
    </citation>
    <scope>NUCLEOTIDE SEQUENCE [LARGE SCALE GENOMIC DNA]</scope>
    <source>
        <strain evidence="3 4">TY50</strain>
    </source>
</reference>
<comment type="caution">
    <text evidence="3">The sequence shown here is derived from an EMBL/GenBank/DDBJ whole genome shotgun (WGS) entry which is preliminary data.</text>
</comment>
<dbReference type="PANTHER" id="PTHR16026:SF0">
    <property type="entry name" value="CARTILAGE ACIDIC PROTEIN 1"/>
    <property type="match status" value="1"/>
</dbReference>